<dbReference type="EMBL" id="CP021361">
    <property type="protein sequence ID" value="ART51183.1"/>
    <property type="molecule type" value="Genomic_DNA"/>
</dbReference>
<keyword evidence="12" id="KW-1185">Reference proteome</keyword>
<evidence type="ECO:0000256" key="8">
    <source>
        <dbReference type="ARBA" id="ARBA00035718"/>
    </source>
</evidence>
<evidence type="ECO:0000256" key="4">
    <source>
        <dbReference type="ARBA" id="ARBA00023317"/>
    </source>
</evidence>
<dbReference type="InterPro" id="IPR002220">
    <property type="entry name" value="DapA-like"/>
</dbReference>
<dbReference type="InterPro" id="IPR048038">
    <property type="entry name" value="HBPHA/CBPHA"/>
</dbReference>
<dbReference type="GO" id="GO:0008840">
    <property type="term" value="F:4-hydroxy-tetrahydrodipicolinate synthase activity"/>
    <property type="evidence" value="ECO:0007669"/>
    <property type="project" value="TreeGrafter"/>
</dbReference>
<dbReference type="InterPro" id="IPR013785">
    <property type="entry name" value="Aldolase_TIM"/>
</dbReference>
<dbReference type="FunFam" id="3.20.20.70:FF:000190">
    <property type="entry name" value="Trans-o-hydroxybenzylidenepyruvate hydratase-aldolase"/>
    <property type="match status" value="1"/>
</dbReference>
<comment type="pathway">
    <text evidence="5">Aromatic compound metabolism; naphthalene degradation.</text>
</comment>
<dbReference type="GO" id="GO:0016832">
    <property type="term" value="F:aldehyde-lyase activity"/>
    <property type="evidence" value="ECO:0007669"/>
    <property type="project" value="UniProtKB-ARBA"/>
</dbReference>
<sequence length="332" mass="36892">MGKSGLLNASDIHGVWSILPTPSKPDASDWRATNTVDLDETARAVEGLIAAGANGILSMGTLGECESLTWEEKKVFMQTIVETARGRVPVFVGTTTLNTRDTIEQTRYAHSIGADGTMLGIPMWCNPCVDMAVQYYKDVAEAVPEMNIAIYANTEAFKFDFPRAFWARVSEIRQVVAAKYIGIEFLLQDLHLTKHRMKLLPLDYQYYAAARMDDFVDAFWSSGTVCGPLVSTTLRDKVIAARRTKDWTDAHAFQGRLVKTAAPFPEDSFKTFSIYNVALEKGRIDAAGWMNAGPVRPPYNDICPASYLDSWKASGQRWAELHKQLETESSGK</sequence>
<gene>
    <name evidence="11" type="ORF">CBP34_05225</name>
</gene>
<comment type="catalytic activity">
    <reaction evidence="9">
        <text>(3E)-4-(2-hydroxyphenyl)-2-oxobut-3-enoate + H2O = salicylaldehyde + pyruvate</text>
        <dbReference type="Rhea" id="RHEA:27389"/>
        <dbReference type="ChEBI" id="CHEBI:15361"/>
        <dbReference type="ChEBI" id="CHEBI:15377"/>
        <dbReference type="ChEBI" id="CHEBI:16008"/>
        <dbReference type="ChEBI" id="CHEBI:59353"/>
        <dbReference type="EC" id="4.1.2.45"/>
    </reaction>
</comment>
<evidence type="ECO:0000256" key="6">
    <source>
        <dbReference type="ARBA" id="ARBA00035679"/>
    </source>
</evidence>
<evidence type="ECO:0000313" key="12">
    <source>
        <dbReference type="Proteomes" id="UP000194432"/>
    </source>
</evidence>
<evidence type="ECO:0000256" key="7">
    <source>
        <dbReference type="ARBA" id="ARBA00035695"/>
    </source>
</evidence>
<dbReference type="PANTHER" id="PTHR12128">
    <property type="entry name" value="DIHYDRODIPICOLINATE SYNTHASE"/>
    <property type="match status" value="1"/>
</dbReference>
<dbReference type="KEGG" id="acin:CBP34_05225"/>
<name>A0A240U196_9BURK</name>
<dbReference type="PANTHER" id="PTHR12128:SF66">
    <property type="entry name" value="4-HYDROXY-2-OXOGLUTARATE ALDOLASE, MITOCHONDRIAL"/>
    <property type="match status" value="1"/>
</dbReference>
<protein>
    <recommendedName>
        <fullName evidence="7">Trans-O-hydroxybenzylidenepyruvate hydratase-aldolase</fullName>
        <ecNumber evidence="6">4.1.2.45</ecNumber>
    </recommendedName>
    <alternativeName>
        <fullName evidence="8">2'-hydroxybenzalpyruvate aldolase</fullName>
    </alternativeName>
</protein>
<evidence type="ECO:0000256" key="10">
    <source>
        <dbReference type="PIRNR" id="PIRNR001365"/>
    </source>
</evidence>
<dbReference type="Gene3D" id="3.20.20.70">
    <property type="entry name" value="Aldolase class I"/>
    <property type="match status" value="1"/>
</dbReference>
<evidence type="ECO:0000256" key="2">
    <source>
        <dbReference type="ARBA" id="ARBA00022797"/>
    </source>
</evidence>
<dbReference type="SUPFAM" id="SSF51569">
    <property type="entry name" value="Aldolase"/>
    <property type="match status" value="1"/>
</dbReference>
<dbReference type="GO" id="GO:0018813">
    <property type="term" value="F:trans-o-hydroxybenzylidenepyruvate hydratase-aldolase activity"/>
    <property type="evidence" value="ECO:0007669"/>
    <property type="project" value="UniProtKB-EC"/>
</dbReference>
<organism evidence="11 12">
    <name type="scientific">Acidovorax carolinensis</name>
    <dbReference type="NCBI Taxonomy" id="553814"/>
    <lineage>
        <taxon>Bacteria</taxon>
        <taxon>Pseudomonadati</taxon>
        <taxon>Pseudomonadota</taxon>
        <taxon>Betaproteobacteria</taxon>
        <taxon>Burkholderiales</taxon>
        <taxon>Comamonadaceae</taxon>
        <taxon>Acidovorax</taxon>
    </lineage>
</organism>
<dbReference type="AlphaFoldDB" id="A0A240U196"/>
<dbReference type="SMART" id="SM01130">
    <property type="entry name" value="DHDPS"/>
    <property type="match status" value="1"/>
</dbReference>
<comment type="similarity">
    <text evidence="1 10">Belongs to the DapA family.</text>
</comment>
<accession>A0A240TPU9</accession>
<keyword evidence="2" id="KW-0058">Aromatic hydrocarbons catabolism</keyword>
<dbReference type="CDD" id="cd00952">
    <property type="entry name" value="CHBPH_aldolase"/>
    <property type="match status" value="1"/>
</dbReference>
<evidence type="ECO:0000256" key="9">
    <source>
        <dbReference type="ARBA" id="ARBA00047441"/>
    </source>
</evidence>
<keyword evidence="4" id="KW-0670">Pyruvate</keyword>
<evidence type="ECO:0000256" key="5">
    <source>
        <dbReference type="ARBA" id="ARBA00035632"/>
    </source>
</evidence>
<dbReference type="KEGG" id="acid:CBP33_05390"/>
<dbReference type="Pfam" id="PF00701">
    <property type="entry name" value="DHDPS"/>
    <property type="match status" value="1"/>
</dbReference>
<dbReference type="RefSeq" id="WP_013801321.1">
    <property type="nucleotide sequence ID" value="NZ_CP021359.1"/>
</dbReference>
<dbReference type="EC" id="4.1.2.45" evidence="6"/>
<dbReference type="PIRSF" id="PIRSF001365">
    <property type="entry name" value="DHDPS"/>
    <property type="match status" value="1"/>
</dbReference>
<evidence type="ECO:0000256" key="1">
    <source>
        <dbReference type="ARBA" id="ARBA00007592"/>
    </source>
</evidence>
<accession>A0A240U196</accession>
<dbReference type="Proteomes" id="UP000194432">
    <property type="component" value="Chromosome 1"/>
</dbReference>
<dbReference type="PRINTS" id="PR00146">
    <property type="entry name" value="DHPICSNTHASE"/>
</dbReference>
<reference evidence="11 12" key="1">
    <citation type="submission" date="2017-05" db="EMBL/GenBank/DDBJ databases">
        <title>Polyphasic characterization of four soil-derived phenanthrene-degrading Acidovorax strains and proposal of Acidovorax phenanthrenivorans sp. nov.</title>
        <authorList>
            <person name="Singleton D.R."/>
            <person name="Lee J."/>
            <person name="Dickey A.N."/>
            <person name="Stroud A."/>
            <person name="Scholl E.H."/>
            <person name="Wright F.A."/>
            <person name="Aitken M.D."/>
        </authorList>
    </citation>
    <scope>NUCLEOTIDE SEQUENCE [LARGE SCALE GENOMIC DNA]</scope>
    <source>
        <strain evidence="11">NA3</strain>
    </source>
</reference>
<dbReference type="GO" id="GO:1901170">
    <property type="term" value="P:naphthalene catabolic process"/>
    <property type="evidence" value="ECO:0007669"/>
    <property type="project" value="UniProtKB-ARBA"/>
</dbReference>
<evidence type="ECO:0000256" key="3">
    <source>
        <dbReference type="ARBA" id="ARBA00023239"/>
    </source>
</evidence>
<keyword evidence="3 10" id="KW-0456">Lyase</keyword>
<evidence type="ECO:0000313" key="11">
    <source>
        <dbReference type="EMBL" id="ART51183.1"/>
    </source>
</evidence>
<proteinExistence type="inferred from homology"/>